<dbReference type="InterPro" id="IPR006016">
    <property type="entry name" value="UspA"/>
</dbReference>
<dbReference type="RefSeq" id="WP_188791111.1">
    <property type="nucleotide sequence ID" value="NZ_BMJV01000006.1"/>
</dbReference>
<comment type="caution">
    <text evidence="3">The sequence shown here is derived from an EMBL/GenBank/DDBJ whole genome shotgun (WGS) entry which is preliminary data.</text>
</comment>
<accession>A0A8J3EHK2</accession>
<sequence>MTSNVFIVAYEGEPSDSGVLNYAITRAKAEGASLVLVHVLEWSPYSFLTPQEVEERHSRRKRELARADEVVMAPALAACDTAGVSATAVIRYGQVIELVLEEAKLAGATLIFVGRSGQQSMATRIFGSVPLGLAQLSPIPTVIVP</sequence>
<evidence type="ECO:0000313" key="3">
    <source>
        <dbReference type="EMBL" id="GGG79414.1"/>
    </source>
</evidence>
<evidence type="ECO:0000313" key="4">
    <source>
        <dbReference type="Proteomes" id="UP000617145"/>
    </source>
</evidence>
<feature type="domain" description="UspA" evidence="2">
    <location>
        <begin position="7"/>
        <end position="145"/>
    </location>
</feature>
<gene>
    <name evidence="3" type="ORF">GCM10011415_30760</name>
</gene>
<keyword evidence="4" id="KW-1185">Reference proteome</keyword>
<dbReference type="PANTHER" id="PTHR46268:SF6">
    <property type="entry name" value="UNIVERSAL STRESS PROTEIN UP12"/>
    <property type="match status" value="1"/>
</dbReference>
<name>A0A8J3EHK2_9RHOB</name>
<dbReference type="SUPFAM" id="SSF52402">
    <property type="entry name" value="Adenine nucleotide alpha hydrolases-like"/>
    <property type="match status" value="1"/>
</dbReference>
<dbReference type="Pfam" id="PF00582">
    <property type="entry name" value="Usp"/>
    <property type="match status" value="1"/>
</dbReference>
<evidence type="ECO:0000259" key="2">
    <source>
        <dbReference type="Pfam" id="PF00582"/>
    </source>
</evidence>
<protein>
    <recommendedName>
        <fullName evidence="2">UspA domain-containing protein</fullName>
    </recommendedName>
</protein>
<comment type="similarity">
    <text evidence="1">Belongs to the universal stress protein A family.</text>
</comment>
<dbReference type="CDD" id="cd00293">
    <property type="entry name" value="USP-like"/>
    <property type="match status" value="1"/>
</dbReference>
<reference evidence="3" key="2">
    <citation type="submission" date="2020-09" db="EMBL/GenBank/DDBJ databases">
        <authorList>
            <person name="Sun Q."/>
            <person name="Zhou Y."/>
        </authorList>
    </citation>
    <scope>NUCLEOTIDE SEQUENCE</scope>
    <source>
        <strain evidence="3">CGMCC 1.15762</strain>
    </source>
</reference>
<proteinExistence type="inferred from homology"/>
<dbReference type="Proteomes" id="UP000617145">
    <property type="component" value="Unassembled WGS sequence"/>
</dbReference>
<dbReference type="Gene3D" id="3.40.50.12370">
    <property type="match status" value="1"/>
</dbReference>
<evidence type="ECO:0000256" key="1">
    <source>
        <dbReference type="ARBA" id="ARBA00008791"/>
    </source>
</evidence>
<dbReference type="PANTHER" id="PTHR46268">
    <property type="entry name" value="STRESS RESPONSE PROTEIN NHAX"/>
    <property type="match status" value="1"/>
</dbReference>
<dbReference type="AlphaFoldDB" id="A0A8J3EHK2"/>
<dbReference type="EMBL" id="BMJV01000006">
    <property type="protein sequence ID" value="GGG79414.1"/>
    <property type="molecule type" value="Genomic_DNA"/>
</dbReference>
<organism evidence="3 4">
    <name type="scientific">Salipiger pallidus</name>
    <dbReference type="NCBI Taxonomy" id="1775170"/>
    <lineage>
        <taxon>Bacteria</taxon>
        <taxon>Pseudomonadati</taxon>
        <taxon>Pseudomonadota</taxon>
        <taxon>Alphaproteobacteria</taxon>
        <taxon>Rhodobacterales</taxon>
        <taxon>Roseobacteraceae</taxon>
        <taxon>Salipiger</taxon>
    </lineage>
</organism>
<reference evidence="3" key="1">
    <citation type="journal article" date="2014" name="Int. J. Syst. Evol. Microbiol.">
        <title>Complete genome sequence of Corynebacterium casei LMG S-19264T (=DSM 44701T), isolated from a smear-ripened cheese.</title>
        <authorList>
            <consortium name="US DOE Joint Genome Institute (JGI-PGF)"/>
            <person name="Walter F."/>
            <person name="Albersmeier A."/>
            <person name="Kalinowski J."/>
            <person name="Ruckert C."/>
        </authorList>
    </citation>
    <scope>NUCLEOTIDE SEQUENCE</scope>
    <source>
        <strain evidence="3">CGMCC 1.15762</strain>
    </source>
</reference>